<proteinExistence type="predicted"/>
<organism evidence="1 2">
    <name type="scientific">Dentiscutata heterogama</name>
    <dbReference type="NCBI Taxonomy" id="1316150"/>
    <lineage>
        <taxon>Eukaryota</taxon>
        <taxon>Fungi</taxon>
        <taxon>Fungi incertae sedis</taxon>
        <taxon>Mucoromycota</taxon>
        <taxon>Glomeromycotina</taxon>
        <taxon>Glomeromycetes</taxon>
        <taxon>Diversisporales</taxon>
        <taxon>Gigasporaceae</taxon>
        <taxon>Dentiscutata</taxon>
    </lineage>
</organism>
<evidence type="ECO:0000313" key="1">
    <source>
        <dbReference type="EMBL" id="CAG8446542.1"/>
    </source>
</evidence>
<keyword evidence="2" id="KW-1185">Reference proteome</keyword>
<dbReference type="EMBL" id="CAJVPU010000311">
    <property type="protein sequence ID" value="CAG8446542.1"/>
    <property type="molecule type" value="Genomic_DNA"/>
</dbReference>
<accession>A0ACA9K167</accession>
<gene>
    <name evidence="1" type="ORF">DHETER_LOCUS597</name>
</gene>
<sequence>MDGDKPPFAKEIEDKVGEIKQNLKHVETEEKIKLPTQAGSTFNVSTCSFNVFDRQNHVFTRDIYNIKAPSALTERKGL</sequence>
<name>A0ACA9K167_9GLOM</name>
<protein>
    <submittedName>
        <fullName evidence="1">9824_t:CDS:1</fullName>
    </submittedName>
</protein>
<reference evidence="1" key="1">
    <citation type="submission" date="2021-06" db="EMBL/GenBank/DDBJ databases">
        <authorList>
            <person name="Kallberg Y."/>
            <person name="Tangrot J."/>
            <person name="Rosling A."/>
        </authorList>
    </citation>
    <scope>NUCLEOTIDE SEQUENCE</scope>
    <source>
        <strain evidence="1">IL203A</strain>
    </source>
</reference>
<dbReference type="Proteomes" id="UP000789702">
    <property type="component" value="Unassembled WGS sequence"/>
</dbReference>
<comment type="caution">
    <text evidence="1">The sequence shown here is derived from an EMBL/GenBank/DDBJ whole genome shotgun (WGS) entry which is preliminary data.</text>
</comment>
<evidence type="ECO:0000313" key="2">
    <source>
        <dbReference type="Proteomes" id="UP000789702"/>
    </source>
</evidence>